<evidence type="ECO:0000313" key="1">
    <source>
        <dbReference type="EMBL" id="KAL2486302.1"/>
    </source>
</evidence>
<accession>A0ABD1RD06</accession>
<gene>
    <name evidence="1" type="ORF">Adt_31058</name>
</gene>
<dbReference type="Proteomes" id="UP001604336">
    <property type="component" value="Unassembled WGS sequence"/>
</dbReference>
<dbReference type="AlphaFoldDB" id="A0ABD1RD06"/>
<sequence length="170" mass="18522">MASSTWDSTTIQQAPFTYGASPQLHGLSHLGPNHHSAPFAYRASPQLHGLSHLGLSHHSALFTYGASPQLYGLSHLGFGLHLTSSFCLRSISLAAWPLPLGTRPPFGKLLLHTEHRHNCMASPTWDSATIWLILPTELRLSCMASPTWDSATIRLILPTEHHLSCIASST</sequence>
<protein>
    <submittedName>
        <fullName evidence="1">Uncharacterized protein</fullName>
    </submittedName>
</protein>
<evidence type="ECO:0000313" key="2">
    <source>
        <dbReference type="Proteomes" id="UP001604336"/>
    </source>
</evidence>
<comment type="caution">
    <text evidence="1">The sequence shown here is derived from an EMBL/GenBank/DDBJ whole genome shotgun (WGS) entry which is preliminary data.</text>
</comment>
<dbReference type="EMBL" id="JBFOLK010000009">
    <property type="protein sequence ID" value="KAL2486302.1"/>
    <property type="molecule type" value="Genomic_DNA"/>
</dbReference>
<proteinExistence type="predicted"/>
<reference evidence="2" key="1">
    <citation type="submission" date="2024-07" db="EMBL/GenBank/DDBJ databases">
        <title>Two chromosome-level genome assemblies of Korean endemic species Abeliophyllum distichum and Forsythia ovata (Oleaceae).</title>
        <authorList>
            <person name="Jang H."/>
        </authorList>
    </citation>
    <scope>NUCLEOTIDE SEQUENCE [LARGE SCALE GENOMIC DNA]</scope>
</reference>
<organism evidence="1 2">
    <name type="scientific">Abeliophyllum distichum</name>
    <dbReference type="NCBI Taxonomy" id="126358"/>
    <lineage>
        <taxon>Eukaryota</taxon>
        <taxon>Viridiplantae</taxon>
        <taxon>Streptophyta</taxon>
        <taxon>Embryophyta</taxon>
        <taxon>Tracheophyta</taxon>
        <taxon>Spermatophyta</taxon>
        <taxon>Magnoliopsida</taxon>
        <taxon>eudicotyledons</taxon>
        <taxon>Gunneridae</taxon>
        <taxon>Pentapetalae</taxon>
        <taxon>asterids</taxon>
        <taxon>lamiids</taxon>
        <taxon>Lamiales</taxon>
        <taxon>Oleaceae</taxon>
        <taxon>Forsythieae</taxon>
        <taxon>Abeliophyllum</taxon>
    </lineage>
</organism>
<keyword evidence="2" id="KW-1185">Reference proteome</keyword>
<name>A0ABD1RD06_9LAMI</name>